<accession>A0A7X2PAM8</accession>
<protein>
    <submittedName>
        <fullName evidence="1">DUF4868 domain-containing protein</fullName>
    </submittedName>
</protein>
<evidence type="ECO:0000313" key="2">
    <source>
        <dbReference type="Proteomes" id="UP000466864"/>
    </source>
</evidence>
<reference evidence="1 2" key="1">
    <citation type="submission" date="2019-08" db="EMBL/GenBank/DDBJ databases">
        <title>In-depth cultivation of the pig gut microbiome towards novel bacterial diversity and tailored functional studies.</title>
        <authorList>
            <person name="Wylensek D."/>
            <person name="Hitch T.C.A."/>
            <person name="Clavel T."/>
        </authorList>
    </citation>
    <scope>NUCLEOTIDE SEQUENCE [LARGE SCALE GENOMIC DNA]</scope>
    <source>
        <strain evidence="1 2">Oil+RF-744-WCA-WT-13</strain>
    </source>
</reference>
<name>A0A7X2PAM8_9FIRM</name>
<organism evidence="1 2">
    <name type="scientific">Bilifractor porci</name>
    <dbReference type="NCBI Taxonomy" id="2606636"/>
    <lineage>
        <taxon>Bacteria</taxon>
        <taxon>Bacillati</taxon>
        <taxon>Bacillota</taxon>
        <taxon>Clostridia</taxon>
        <taxon>Lachnospirales</taxon>
        <taxon>Lachnospiraceae</taxon>
        <taxon>Bilifractor</taxon>
    </lineage>
</organism>
<dbReference type="AlphaFoldDB" id="A0A7X2PAM8"/>
<sequence>MTKAEMQEYIRSIISAEVENGFEIFACLKEDSSYNLKYLRATDDLINNTESKILTALEQNFLPEDVEYDTSDNIADNKKALYEVQQDEVYHPFDFLQGYQEVVERFTDADRKNLSGFFFRVNLNENYFWIYQHVYSVSRIDRSKHVFAILAKDTYKEIKGDILQIDTRADLIIIGTSIITSKVDLLQRSFAFESYIRAGAQKTIGIIEELDIVRGLEKFFALESKQKLTNAKKLLKARNSSVLTMDRKTLLERLKTHSRYSVMFAFEDDHVVINSQKDAAAFIKMLNDDIVRSELTGQEYDSPSKSALEPQE</sequence>
<comment type="caution">
    <text evidence="1">The sequence shown here is derived from an EMBL/GenBank/DDBJ whole genome shotgun (WGS) entry which is preliminary data.</text>
</comment>
<dbReference type="RefSeq" id="WP_154458692.1">
    <property type="nucleotide sequence ID" value="NZ_VUMV01000008.1"/>
</dbReference>
<dbReference type="InterPro" id="IPR032359">
    <property type="entry name" value="KwaB-like"/>
</dbReference>
<dbReference type="Proteomes" id="UP000466864">
    <property type="component" value="Unassembled WGS sequence"/>
</dbReference>
<evidence type="ECO:0000313" key="1">
    <source>
        <dbReference type="EMBL" id="MST82783.1"/>
    </source>
</evidence>
<proteinExistence type="predicted"/>
<dbReference type="EMBL" id="VUMV01000008">
    <property type="protein sequence ID" value="MST82783.1"/>
    <property type="molecule type" value="Genomic_DNA"/>
</dbReference>
<keyword evidence="2" id="KW-1185">Reference proteome</keyword>
<gene>
    <name evidence="1" type="ORF">FYJ60_10715</name>
</gene>
<dbReference type="Pfam" id="PF16162">
    <property type="entry name" value="KwaB"/>
    <property type="match status" value="1"/>
</dbReference>